<name>A0A919NQW6_9ACTN</name>
<sequence>MTAAGCFRGHLQGHGVEAAVIALAVAAHQRLDLIGRSHPTPPPKPDKPTPTQELLVRVCLNQLLARIV</sequence>
<dbReference type="EMBL" id="BOMY01000039">
    <property type="protein sequence ID" value="GIF23410.1"/>
    <property type="molecule type" value="Genomic_DNA"/>
</dbReference>
<organism evidence="1 2">
    <name type="scientific">Paractinoplanes tereljensis</name>
    <dbReference type="NCBI Taxonomy" id="571912"/>
    <lineage>
        <taxon>Bacteria</taxon>
        <taxon>Bacillati</taxon>
        <taxon>Actinomycetota</taxon>
        <taxon>Actinomycetes</taxon>
        <taxon>Micromonosporales</taxon>
        <taxon>Micromonosporaceae</taxon>
        <taxon>Paractinoplanes</taxon>
    </lineage>
</organism>
<accession>A0A919NQW6</accession>
<proteinExistence type="predicted"/>
<dbReference type="AlphaFoldDB" id="A0A919NQW6"/>
<reference evidence="1" key="1">
    <citation type="submission" date="2021-01" db="EMBL/GenBank/DDBJ databases">
        <title>Whole genome shotgun sequence of Actinoplanes tereljensis NBRC 105297.</title>
        <authorList>
            <person name="Komaki H."/>
            <person name="Tamura T."/>
        </authorList>
    </citation>
    <scope>NUCLEOTIDE SEQUENCE</scope>
    <source>
        <strain evidence="1">NBRC 105297</strain>
    </source>
</reference>
<comment type="caution">
    <text evidence="1">The sequence shown here is derived from an EMBL/GenBank/DDBJ whole genome shotgun (WGS) entry which is preliminary data.</text>
</comment>
<gene>
    <name evidence="1" type="ORF">Ate02nite_61400</name>
</gene>
<dbReference type="Proteomes" id="UP000623608">
    <property type="component" value="Unassembled WGS sequence"/>
</dbReference>
<evidence type="ECO:0000313" key="1">
    <source>
        <dbReference type="EMBL" id="GIF23410.1"/>
    </source>
</evidence>
<keyword evidence="2" id="KW-1185">Reference proteome</keyword>
<evidence type="ECO:0000313" key="2">
    <source>
        <dbReference type="Proteomes" id="UP000623608"/>
    </source>
</evidence>
<protein>
    <submittedName>
        <fullName evidence="1">Uncharacterized protein</fullName>
    </submittedName>
</protein>